<evidence type="ECO:0000256" key="6">
    <source>
        <dbReference type="ARBA" id="ARBA00023134"/>
    </source>
</evidence>
<dbReference type="GO" id="GO:0016779">
    <property type="term" value="F:nucleotidyltransferase activity"/>
    <property type="evidence" value="ECO:0007669"/>
    <property type="project" value="TreeGrafter"/>
</dbReference>
<keyword evidence="6" id="KW-0342">GTP-binding</keyword>
<sequence>MHGINKSFLTLKDTTFLEILIQTLRPLFSEILLVTREPHLYREFDINAVLDTYSIQCSLAGIHAGLSHASHSHAFMVACDTPLLQPAMVSLLLQELDPLNDVVVPRRGDYYEPLCAVYSKSCIRYIEDLIQNNDLKITRLYNYVKLKEITAKKLETADPNLESFVNINTPGDLEWLNLNY</sequence>
<dbReference type="InterPro" id="IPR029044">
    <property type="entry name" value="Nucleotide-diphossugar_trans"/>
</dbReference>
<dbReference type="GO" id="GO:0005525">
    <property type="term" value="F:GTP binding"/>
    <property type="evidence" value="ECO:0007669"/>
    <property type="project" value="UniProtKB-KW"/>
</dbReference>
<feature type="domain" description="MobA-like NTP transferase" evidence="8">
    <location>
        <begin position="1"/>
        <end position="135"/>
    </location>
</feature>
<evidence type="ECO:0000256" key="5">
    <source>
        <dbReference type="ARBA" id="ARBA00022842"/>
    </source>
</evidence>
<dbReference type="CDD" id="cd02503">
    <property type="entry name" value="MobA"/>
    <property type="match status" value="1"/>
</dbReference>
<evidence type="ECO:0000259" key="8">
    <source>
        <dbReference type="Pfam" id="PF12804"/>
    </source>
</evidence>
<dbReference type="PANTHER" id="PTHR19136:SF81">
    <property type="entry name" value="MOLYBDENUM COFACTOR GUANYLYLTRANSFERASE"/>
    <property type="match status" value="1"/>
</dbReference>
<evidence type="ECO:0000256" key="4">
    <source>
        <dbReference type="ARBA" id="ARBA00022741"/>
    </source>
</evidence>
<proteinExistence type="predicted"/>
<accession>M1Q310</accession>
<protein>
    <submittedName>
        <fullName evidence="9">Molybdopterin-guanine dinucleotide biosynthesis protein A</fullName>
    </submittedName>
</protein>
<dbReference type="Gene3D" id="3.90.550.10">
    <property type="entry name" value="Spore Coat Polysaccharide Biosynthesis Protein SpsA, Chain A"/>
    <property type="match status" value="1"/>
</dbReference>
<evidence type="ECO:0000256" key="2">
    <source>
        <dbReference type="ARBA" id="ARBA00022679"/>
    </source>
</evidence>
<name>M1Q310_9ZZZZ</name>
<organism evidence="9">
    <name type="scientific">uncultured organism</name>
    <dbReference type="NCBI Taxonomy" id="155900"/>
    <lineage>
        <taxon>unclassified sequences</taxon>
        <taxon>environmental samples</taxon>
    </lineage>
</organism>
<keyword evidence="3" id="KW-0479">Metal-binding</keyword>
<keyword evidence="5" id="KW-0460">Magnesium</keyword>
<evidence type="ECO:0000256" key="1">
    <source>
        <dbReference type="ARBA" id="ARBA00022490"/>
    </source>
</evidence>
<dbReference type="AlphaFoldDB" id="M1Q310"/>
<dbReference type="Pfam" id="PF12804">
    <property type="entry name" value="NTP_transf_3"/>
    <property type="match status" value="1"/>
</dbReference>
<dbReference type="SUPFAM" id="SSF53448">
    <property type="entry name" value="Nucleotide-diphospho-sugar transferases"/>
    <property type="match status" value="1"/>
</dbReference>
<evidence type="ECO:0000313" key="9">
    <source>
        <dbReference type="EMBL" id="AGF93672.1"/>
    </source>
</evidence>
<evidence type="ECO:0000256" key="7">
    <source>
        <dbReference type="ARBA" id="ARBA00023150"/>
    </source>
</evidence>
<keyword evidence="4" id="KW-0547">Nucleotide-binding</keyword>
<dbReference type="GO" id="GO:0046872">
    <property type="term" value="F:metal ion binding"/>
    <property type="evidence" value="ECO:0007669"/>
    <property type="project" value="UniProtKB-KW"/>
</dbReference>
<reference evidence="9" key="1">
    <citation type="journal article" date="2013" name="Syst. Appl. Microbiol.">
        <title>New insights into the archaeal diversity of a hypersaline microbial mat obtained by a metagenomic approach.</title>
        <authorList>
            <person name="Lopez-Lopez A."/>
            <person name="Richter M."/>
            <person name="Pena A."/>
            <person name="Tamames J."/>
            <person name="Rossello-Mora R."/>
        </authorList>
    </citation>
    <scope>NUCLEOTIDE SEQUENCE</scope>
</reference>
<keyword evidence="1" id="KW-0963">Cytoplasm</keyword>
<dbReference type="PANTHER" id="PTHR19136">
    <property type="entry name" value="MOLYBDENUM COFACTOR GUANYLYLTRANSFERASE"/>
    <property type="match status" value="1"/>
</dbReference>
<dbReference type="GO" id="GO:0006777">
    <property type="term" value="P:Mo-molybdopterin cofactor biosynthetic process"/>
    <property type="evidence" value="ECO:0007669"/>
    <property type="project" value="UniProtKB-KW"/>
</dbReference>
<evidence type="ECO:0000256" key="3">
    <source>
        <dbReference type="ARBA" id="ARBA00022723"/>
    </source>
</evidence>
<keyword evidence="2" id="KW-0808">Transferase</keyword>
<keyword evidence="7" id="KW-0501">Molybdenum cofactor biosynthesis</keyword>
<gene>
    <name evidence="9" type="ORF">FLSS-16_0013</name>
</gene>
<dbReference type="InterPro" id="IPR013482">
    <property type="entry name" value="Molybde_CF_guanTrfase"/>
</dbReference>
<dbReference type="EMBL" id="JX684102">
    <property type="protein sequence ID" value="AGF93672.1"/>
    <property type="molecule type" value="Genomic_DNA"/>
</dbReference>
<dbReference type="InterPro" id="IPR025877">
    <property type="entry name" value="MobA-like_NTP_Trfase"/>
</dbReference>